<evidence type="ECO:0000256" key="1">
    <source>
        <dbReference type="SAM" id="MobiDB-lite"/>
    </source>
</evidence>
<feature type="compositionally biased region" description="Basic and acidic residues" evidence="1">
    <location>
        <begin position="64"/>
        <end position="82"/>
    </location>
</feature>
<evidence type="ECO:0000313" key="2">
    <source>
        <dbReference type="EMBL" id="ETV88746.1"/>
    </source>
</evidence>
<dbReference type="AlphaFoldDB" id="W4HB03"/>
<sequence length="82" mass="9286">MLAAELSVAMDNEYSVAQDKALSNPSKTGNAPSAPLPLHYDAMLEYWSDKNGFRKESLMSTNENEMKKESECDEEVLRDRKE</sequence>
<organism evidence="2">
    <name type="scientific">Aphanomyces astaci</name>
    <name type="common">Crayfish plague agent</name>
    <dbReference type="NCBI Taxonomy" id="112090"/>
    <lineage>
        <taxon>Eukaryota</taxon>
        <taxon>Sar</taxon>
        <taxon>Stramenopiles</taxon>
        <taxon>Oomycota</taxon>
        <taxon>Saprolegniomycetes</taxon>
        <taxon>Saprolegniales</taxon>
        <taxon>Verrucalvaceae</taxon>
        <taxon>Aphanomyces</taxon>
    </lineage>
</organism>
<feature type="region of interest" description="Disordered" evidence="1">
    <location>
        <begin position="58"/>
        <end position="82"/>
    </location>
</feature>
<dbReference type="GeneID" id="20802256"/>
<protein>
    <submittedName>
        <fullName evidence="2">Uncharacterized protein</fullName>
    </submittedName>
</protein>
<accession>W4HB03</accession>
<reference evidence="2" key="1">
    <citation type="submission" date="2013-12" db="EMBL/GenBank/DDBJ databases">
        <title>The Genome Sequence of Aphanomyces astaci APO3.</title>
        <authorList>
            <consortium name="The Broad Institute Genomics Platform"/>
            <person name="Russ C."/>
            <person name="Tyler B."/>
            <person name="van West P."/>
            <person name="Dieguez-Uribeondo J."/>
            <person name="Young S.K."/>
            <person name="Zeng Q."/>
            <person name="Gargeya S."/>
            <person name="Fitzgerald M."/>
            <person name="Abouelleil A."/>
            <person name="Alvarado L."/>
            <person name="Chapman S.B."/>
            <person name="Gainer-Dewar J."/>
            <person name="Goldberg J."/>
            <person name="Griggs A."/>
            <person name="Gujja S."/>
            <person name="Hansen M."/>
            <person name="Howarth C."/>
            <person name="Imamovic A."/>
            <person name="Ireland A."/>
            <person name="Larimer J."/>
            <person name="McCowan C."/>
            <person name="Murphy C."/>
            <person name="Pearson M."/>
            <person name="Poon T.W."/>
            <person name="Priest M."/>
            <person name="Roberts A."/>
            <person name="Saif S."/>
            <person name="Shea T."/>
            <person name="Sykes S."/>
            <person name="Wortman J."/>
            <person name="Nusbaum C."/>
            <person name="Birren B."/>
        </authorList>
    </citation>
    <scope>NUCLEOTIDE SEQUENCE [LARGE SCALE GENOMIC DNA]</scope>
    <source>
        <strain evidence="2">APO3</strain>
    </source>
</reference>
<dbReference type="RefSeq" id="XP_009821146.1">
    <property type="nucleotide sequence ID" value="XM_009822844.1"/>
</dbReference>
<proteinExistence type="predicted"/>
<name>W4HB03_APHAT</name>
<dbReference type="VEuPathDB" id="FungiDB:H257_00260"/>
<gene>
    <name evidence="2" type="ORF">H257_00260</name>
</gene>
<dbReference type="EMBL" id="KI913114">
    <property type="protein sequence ID" value="ETV88746.1"/>
    <property type="molecule type" value="Genomic_DNA"/>
</dbReference>